<comment type="caution">
    <text evidence="4">The sequence shown here is derived from an EMBL/GenBank/DDBJ whole genome shotgun (WGS) entry which is preliminary data.</text>
</comment>
<dbReference type="PANTHER" id="PTHR43270">
    <property type="entry name" value="BETA-ALA-HIS DIPEPTIDASE"/>
    <property type="match status" value="1"/>
</dbReference>
<dbReference type="Gene3D" id="3.40.630.10">
    <property type="entry name" value="Zn peptidases"/>
    <property type="match status" value="1"/>
</dbReference>
<keyword evidence="1" id="KW-0645">Protease</keyword>
<accession>A0ABR2YNL9</accession>
<reference evidence="4 5" key="1">
    <citation type="journal article" date="2024" name="Nat. Commun.">
        <title>Phylogenomics reveals the evolutionary origins of lichenization in chlorophyte algae.</title>
        <authorList>
            <person name="Puginier C."/>
            <person name="Libourel C."/>
            <person name="Otte J."/>
            <person name="Skaloud P."/>
            <person name="Haon M."/>
            <person name="Grisel S."/>
            <person name="Petersen M."/>
            <person name="Berrin J.G."/>
            <person name="Delaux P.M."/>
            <person name="Dal Grande F."/>
            <person name="Keller J."/>
        </authorList>
    </citation>
    <scope>NUCLEOTIDE SEQUENCE [LARGE SCALE GENOMIC DNA]</scope>
    <source>
        <strain evidence="4 5">SAG 216-7</strain>
    </source>
</reference>
<keyword evidence="5" id="KW-1185">Reference proteome</keyword>
<dbReference type="Proteomes" id="UP001491310">
    <property type="component" value="Unassembled WGS sequence"/>
</dbReference>
<dbReference type="InterPro" id="IPR051458">
    <property type="entry name" value="Cyt/Met_Dipeptidase"/>
</dbReference>
<dbReference type="EMBL" id="JALJOT010000008">
    <property type="protein sequence ID" value="KAK9908513.1"/>
    <property type="molecule type" value="Genomic_DNA"/>
</dbReference>
<dbReference type="Gene3D" id="3.30.70.360">
    <property type="match status" value="1"/>
</dbReference>
<evidence type="ECO:0000256" key="3">
    <source>
        <dbReference type="ARBA" id="ARBA00022801"/>
    </source>
</evidence>
<evidence type="ECO:0000313" key="4">
    <source>
        <dbReference type="EMBL" id="KAK9908513.1"/>
    </source>
</evidence>
<evidence type="ECO:0000256" key="2">
    <source>
        <dbReference type="ARBA" id="ARBA00022723"/>
    </source>
</evidence>
<dbReference type="PANTHER" id="PTHR43270:SF12">
    <property type="entry name" value="SUCCINYL-DIAMINOPIMELATE DESUCCINYLASE"/>
    <property type="match status" value="1"/>
</dbReference>
<organism evidence="4 5">
    <name type="scientific">Coccomyxa subellipsoidea</name>
    <dbReference type="NCBI Taxonomy" id="248742"/>
    <lineage>
        <taxon>Eukaryota</taxon>
        <taxon>Viridiplantae</taxon>
        <taxon>Chlorophyta</taxon>
        <taxon>core chlorophytes</taxon>
        <taxon>Trebouxiophyceae</taxon>
        <taxon>Trebouxiophyceae incertae sedis</taxon>
        <taxon>Coccomyxaceae</taxon>
        <taxon>Coccomyxa</taxon>
    </lineage>
</organism>
<dbReference type="SUPFAM" id="SSF53187">
    <property type="entry name" value="Zn-dependent exopeptidases"/>
    <property type="match status" value="1"/>
</dbReference>
<dbReference type="Pfam" id="PF01546">
    <property type="entry name" value="Peptidase_M20"/>
    <property type="match status" value="1"/>
</dbReference>
<dbReference type="InterPro" id="IPR002933">
    <property type="entry name" value="Peptidase_M20"/>
</dbReference>
<name>A0ABR2YNL9_9CHLO</name>
<evidence type="ECO:0000256" key="1">
    <source>
        <dbReference type="ARBA" id="ARBA00022670"/>
    </source>
</evidence>
<protein>
    <recommendedName>
        <fullName evidence="6">Zn-dependent exopeptidase</fullName>
    </recommendedName>
</protein>
<gene>
    <name evidence="4" type="ORF">WJX75_008994</name>
</gene>
<evidence type="ECO:0008006" key="6">
    <source>
        <dbReference type="Google" id="ProtNLM"/>
    </source>
</evidence>
<sequence length="397" mass="43886">MPQYKESVREAGQWLVRRLRRAGLENVQMLRTEGLPAVFAQWTRAPADAPTLLIYGHYDVQPIYIHHIDQWPNQPFDPKIEDGEFLGRGVDDNKGNLLMALQAVEAYLKTEELPVNVKFLIEAEEETGSANLAQLLRRKRKLLAADLAVSTDGGQISATQGGIPISMRGRVSFDLEAVTASHDAHSGFVGGSVPNAVHALLSVLSSLHLPNGSIAVEGFYDGVRDISDEDRQDISAFPFDEDSEAASLGLKSHYGEEGYSTLERRWLRPSLEIVGGRLVTEPYRMPKDSLGNRAAAKVLKEVMGNDVLWYMEGHSVACSNQFREYLGILTTQFGFGIPDYQAQSEMDGACRNDERLSVATFHRGRRAWAMLLHEIAVQSGLPSGHPVPCMPSAEEDK</sequence>
<keyword evidence="3" id="KW-0378">Hydrolase</keyword>
<keyword evidence="2" id="KW-0479">Metal-binding</keyword>
<proteinExistence type="predicted"/>
<evidence type="ECO:0000313" key="5">
    <source>
        <dbReference type="Proteomes" id="UP001491310"/>
    </source>
</evidence>